<protein>
    <recommendedName>
        <fullName evidence="6">Methionine--tRNA ligase</fullName>
        <ecNumber evidence="5">6.1.1.10</ecNumber>
    </recommendedName>
    <alternativeName>
        <fullName evidence="17">Methionyl-tRNA synthetase</fullName>
    </alternativeName>
</protein>
<evidence type="ECO:0000256" key="8">
    <source>
        <dbReference type="ARBA" id="ARBA00022555"/>
    </source>
</evidence>
<dbReference type="Gene3D" id="3.40.50.620">
    <property type="entry name" value="HUPs"/>
    <property type="match status" value="1"/>
</dbReference>
<evidence type="ECO:0000313" key="24">
    <source>
        <dbReference type="Proteomes" id="UP001162891"/>
    </source>
</evidence>
<dbReference type="NCBIfam" id="TIGR00398">
    <property type="entry name" value="metG"/>
    <property type="match status" value="1"/>
</dbReference>
<dbReference type="EC" id="6.1.1.10" evidence="5"/>
<dbReference type="Proteomes" id="UP001162891">
    <property type="component" value="Chromosome"/>
</dbReference>
<keyword evidence="9 20" id="KW-0436">Ligase</keyword>
<organism evidence="23 24">
    <name type="scientific">Anaeromyxobacter oryzae</name>
    <dbReference type="NCBI Taxonomy" id="2918170"/>
    <lineage>
        <taxon>Bacteria</taxon>
        <taxon>Pseudomonadati</taxon>
        <taxon>Myxococcota</taxon>
        <taxon>Myxococcia</taxon>
        <taxon>Myxococcales</taxon>
        <taxon>Cystobacterineae</taxon>
        <taxon>Anaeromyxobacteraceae</taxon>
        <taxon>Anaeromyxobacter</taxon>
    </lineage>
</organism>
<dbReference type="InterPro" id="IPR014758">
    <property type="entry name" value="Met-tRNA_synth"/>
</dbReference>
<feature type="region of interest" description="Disordered" evidence="21">
    <location>
        <begin position="562"/>
        <end position="584"/>
    </location>
</feature>
<evidence type="ECO:0000256" key="2">
    <source>
        <dbReference type="ARBA" id="ARBA00004496"/>
    </source>
</evidence>
<dbReference type="GO" id="GO:0016874">
    <property type="term" value="F:ligase activity"/>
    <property type="evidence" value="ECO:0007669"/>
    <property type="project" value="UniProtKB-KW"/>
</dbReference>
<evidence type="ECO:0000256" key="10">
    <source>
        <dbReference type="ARBA" id="ARBA00022723"/>
    </source>
</evidence>
<dbReference type="Gene3D" id="1.10.730.10">
    <property type="entry name" value="Isoleucyl-tRNA Synthetase, Domain 1"/>
    <property type="match status" value="1"/>
</dbReference>
<evidence type="ECO:0000256" key="21">
    <source>
        <dbReference type="SAM" id="MobiDB-lite"/>
    </source>
</evidence>
<keyword evidence="13 20" id="KW-0067">ATP-binding</keyword>
<gene>
    <name evidence="23" type="primary">metG_2</name>
    <name evidence="23" type="ORF">AMOR_52250</name>
</gene>
<dbReference type="InterPro" id="IPR001412">
    <property type="entry name" value="aa-tRNA-synth_I_CS"/>
</dbReference>
<evidence type="ECO:0000256" key="3">
    <source>
        <dbReference type="ARBA" id="ARBA00008258"/>
    </source>
</evidence>
<dbReference type="SUPFAM" id="SSF50249">
    <property type="entry name" value="Nucleic acid-binding proteins"/>
    <property type="match status" value="1"/>
</dbReference>
<dbReference type="InterPro" id="IPR014729">
    <property type="entry name" value="Rossmann-like_a/b/a_fold"/>
</dbReference>
<dbReference type="InterPro" id="IPR023458">
    <property type="entry name" value="Met-tRNA_ligase_1"/>
</dbReference>
<dbReference type="SUPFAM" id="SSF57770">
    <property type="entry name" value="Methionyl-tRNA synthetase (MetRS), Zn-domain"/>
    <property type="match status" value="1"/>
</dbReference>
<comment type="catalytic activity">
    <reaction evidence="18">
        <text>tRNA(Met) + L-methionine + ATP = L-methionyl-tRNA(Met) + AMP + diphosphate</text>
        <dbReference type="Rhea" id="RHEA:13481"/>
        <dbReference type="Rhea" id="RHEA-COMP:9667"/>
        <dbReference type="Rhea" id="RHEA-COMP:9698"/>
        <dbReference type="ChEBI" id="CHEBI:30616"/>
        <dbReference type="ChEBI" id="CHEBI:33019"/>
        <dbReference type="ChEBI" id="CHEBI:57844"/>
        <dbReference type="ChEBI" id="CHEBI:78442"/>
        <dbReference type="ChEBI" id="CHEBI:78530"/>
        <dbReference type="ChEBI" id="CHEBI:456215"/>
        <dbReference type="EC" id="6.1.1.10"/>
    </reaction>
</comment>
<accession>A0ABM7X351</accession>
<comment type="similarity">
    <text evidence="3">Belongs to the class-I aminoacyl-tRNA synthetase family. MetG type 1 subfamily.</text>
</comment>
<keyword evidence="24" id="KW-1185">Reference proteome</keyword>
<dbReference type="InterPro" id="IPR029038">
    <property type="entry name" value="MetRS_Zn"/>
</dbReference>
<comment type="function">
    <text evidence="1">Is required not only for elongation of protein synthesis but also for the initiation of all mRNA translation through initiator tRNA(fMet) aminoacylation.</text>
</comment>
<feature type="domain" description="TRNA-binding" evidence="22">
    <location>
        <begin position="593"/>
        <end position="695"/>
    </location>
</feature>
<dbReference type="PANTHER" id="PTHR45765:SF1">
    <property type="entry name" value="METHIONINE--TRNA LIGASE, CYTOPLASMIC"/>
    <property type="match status" value="1"/>
</dbReference>
<dbReference type="PROSITE" id="PS00178">
    <property type="entry name" value="AA_TRNA_LIGASE_I"/>
    <property type="match status" value="1"/>
</dbReference>
<evidence type="ECO:0000256" key="9">
    <source>
        <dbReference type="ARBA" id="ARBA00022598"/>
    </source>
</evidence>
<comment type="subunit">
    <text evidence="4">Homodimer.</text>
</comment>
<dbReference type="NCBIfam" id="NF001100">
    <property type="entry name" value="PRK00133.1"/>
    <property type="match status" value="1"/>
</dbReference>
<evidence type="ECO:0000256" key="16">
    <source>
        <dbReference type="ARBA" id="ARBA00023146"/>
    </source>
</evidence>
<dbReference type="Gene3D" id="2.20.28.20">
    <property type="entry name" value="Methionyl-tRNA synthetase, Zn-domain"/>
    <property type="match status" value="1"/>
</dbReference>
<evidence type="ECO:0000256" key="14">
    <source>
        <dbReference type="ARBA" id="ARBA00022884"/>
    </source>
</evidence>
<dbReference type="Pfam" id="PF09334">
    <property type="entry name" value="tRNA-synt_1g"/>
    <property type="match status" value="1"/>
</dbReference>
<comment type="subcellular location">
    <subcellularLocation>
        <location evidence="2">Cytoplasm</location>
    </subcellularLocation>
</comment>
<dbReference type="InterPro" id="IPR015413">
    <property type="entry name" value="Methionyl/Leucyl_tRNA_Synth"/>
</dbReference>
<dbReference type="Gene3D" id="2.40.50.140">
    <property type="entry name" value="Nucleic acid-binding proteins"/>
    <property type="match status" value="1"/>
</dbReference>
<dbReference type="SUPFAM" id="SSF52374">
    <property type="entry name" value="Nucleotidylyl transferase"/>
    <property type="match status" value="1"/>
</dbReference>
<evidence type="ECO:0000313" key="23">
    <source>
        <dbReference type="EMBL" id="BDG06229.1"/>
    </source>
</evidence>
<evidence type="ECO:0000256" key="7">
    <source>
        <dbReference type="ARBA" id="ARBA00022490"/>
    </source>
</evidence>
<proteinExistence type="inferred from homology"/>
<dbReference type="CDD" id="cd00814">
    <property type="entry name" value="MetRS_core"/>
    <property type="match status" value="1"/>
</dbReference>
<keyword evidence="10" id="KW-0479">Metal-binding</keyword>
<dbReference type="CDD" id="cd02800">
    <property type="entry name" value="tRNA_bind_EcMetRS_like"/>
    <property type="match status" value="1"/>
</dbReference>
<dbReference type="PRINTS" id="PR01041">
    <property type="entry name" value="TRNASYNTHMET"/>
</dbReference>
<reference evidence="24" key="1">
    <citation type="journal article" date="2022" name="Int. J. Syst. Evol. Microbiol.">
        <title>Anaeromyxobacter oryzae sp. nov., Anaeromyxobacter diazotrophicus sp. nov. and Anaeromyxobacter paludicola sp. nov., isolated from paddy soils.</title>
        <authorList>
            <person name="Itoh H."/>
            <person name="Xu Z."/>
            <person name="Mise K."/>
            <person name="Masuda Y."/>
            <person name="Ushijima N."/>
            <person name="Hayakawa C."/>
            <person name="Shiratori Y."/>
            <person name="Senoo K."/>
        </authorList>
    </citation>
    <scope>NUCLEOTIDE SEQUENCE [LARGE SCALE GENOMIC DNA]</scope>
    <source>
        <strain evidence="24">Red232</strain>
    </source>
</reference>
<evidence type="ECO:0000256" key="12">
    <source>
        <dbReference type="ARBA" id="ARBA00022833"/>
    </source>
</evidence>
<evidence type="ECO:0000256" key="19">
    <source>
        <dbReference type="PROSITE-ProRule" id="PRU00209"/>
    </source>
</evidence>
<dbReference type="SUPFAM" id="SSF47323">
    <property type="entry name" value="Anticodon-binding domain of a subclass of class I aminoacyl-tRNA synthetases"/>
    <property type="match status" value="1"/>
</dbReference>
<evidence type="ECO:0000256" key="17">
    <source>
        <dbReference type="ARBA" id="ARBA00030904"/>
    </source>
</evidence>
<keyword evidence="15 20" id="KW-0648">Protein biosynthesis</keyword>
<dbReference type="InterPro" id="IPR012340">
    <property type="entry name" value="NA-bd_OB-fold"/>
</dbReference>
<evidence type="ECO:0000256" key="11">
    <source>
        <dbReference type="ARBA" id="ARBA00022741"/>
    </source>
</evidence>
<dbReference type="NCBIfam" id="TIGR00399">
    <property type="entry name" value="metG_C_term"/>
    <property type="match status" value="1"/>
</dbReference>
<evidence type="ECO:0000256" key="13">
    <source>
        <dbReference type="ARBA" id="ARBA00022840"/>
    </source>
</evidence>
<keyword evidence="14 19" id="KW-0694">RNA-binding</keyword>
<keyword evidence="12" id="KW-0862">Zinc</keyword>
<evidence type="ECO:0000256" key="18">
    <source>
        <dbReference type="ARBA" id="ARBA00047364"/>
    </source>
</evidence>
<evidence type="ECO:0000259" key="22">
    <source>
        <dbReference type="PROSITE" id="PS50886"/>
    </source>
</evidence>
<keyword evidence="16 20" id="KW-0030">Aminoacyl-tRNA synthetase</keyword>
<dbReference type="InterPro" id="IPR033911">
    <property type="entry name" value="MetRS_core"/>
</dbReference>
<dbReference type="PROSITE" id="PS50886">
    <property type="entry name" value="TRBD"/>
    <property type="match status" value="1"/>
</dbReference>
<keyword evidence="11 20" id="KW-0547">Nucleotide-binding</keyword>
<evidence type="ECO:0000256" key="6">
    <source>
        <dbReference type="ARBA" id="ARBA00018753"/>
    </source>
</evidence>
<dbReference type="InterPro" id="IPR002547">
    <property type="entry name" value="tRNA-bd_dom"/>
</dbReference>
<evidence type="ECO:0000256" key="15">
    <source>
        <dbReference type="ARBA" id="ARBA00022917"/>
    </source>
</evidence>
<evidence type="ECO:0000256" key="1">
    <source>
        <dbReference type="ARBA" id="ARBA00003314"/>
    </source>
</evidence>
<dbReference type="InterPro" id="IPR004495">
    <property type="entry name" value="Met-tRNA-synth_bsu_C"/>
</dbReference>
<dbReference type="RefSeq" id="WP_248355635.1">
    <property type="nucleotide sequence ID" value="NZ_AP025591.1"/>
</dbReference>
<dbReference type="PANTHER" id="PTHR45765">
    <property type="entry name" value="METHIONINE--TRNA LIGASE"/>
    <property type="match status" value="1"/>
</dbReference>
<sequence length="695" mass="76090">MSERILVTSALPYANGSIHLGHLVEYIQTDVYVRFRRACGDDVTYVCAADSHGTPIEVNAAKAGVTPKAFVEKYRAEQHADFARFGVEFSTYYTTDSEENRRWAYRVYDALKAKGLIYKKSVEQLYCETDRRFLPDRFVKGTCPVCKTPDQYGDVCESCGTTYDPRDLKAPYCAICGNPPIVRTSDHAYVNLRKPEVFAVIDGWVNAEGHLVPSVREQVKGWLADLQDWCITRDEPYFGFPVNDPEFAGKYLYVWVDAPIGYLSSAEHYFKDEAPAGQRLAPAEFEKRYLAVGTPSRMEHFIGKDILRFHAVFWPAMLWATGLKRPDRMPVHGHLTVNGEKMSKSRGTFITGKTYLDSGLDPELLRYFYASNLSPGIFDIDLSLEEFRNRVNADLQKRIANLASRLHAPVAKLGGVSASGGTPRFDRAQVAAALTASRAAYRDLEYRAALRAVNDLADVANKALQDNKPWETPDAPATQALLYDLTKALHAIAVMLGPVMPRFAAGLAEALGGVPLAWPEGFTPFDGAPVRFAAKPPAILPVDPKQVEKLIVAPAEAKEPPRVAKAASPAETATRSTAKAAPPPPPGVILYDDFAKVELRVGLVKAAEKVEKADKLLKLSVDVGEPEARTIVAGIAQAYPDPQALVGRRIIVVANLAPRPLRGITSHGMLLAAGEAPNLSVVTVGDSIAPGTRVK</sequence>
<evidence type="ECO:0000256" key="20">
    <source>
        <dbReference type="RuleBase" id="RU363039"/>
    </source>
</evidence>
<evidence type="ECO:0000256" key="4">
    <source>
        <dbReference type="ARBA" id="ARBA00011738"/>
    </source>
</evidence>
<name>A0ABM7X351_9BACT</name>
<keyword evidence="8 19" id="KW-0820">tRNA-binding</keyword>
<evidence type="ECO:0000256" key="5">
    <source>
        <dbReference type="ARBA" id="ARBA00012838"/>
    </source>
</evidence>
<dbReference type="InterPro" id="IPR009080">
    <property type="entry name" value="tRNAsynth_Ia_anticodon-bd"/>
</dbReference>
<dbReference type="EMBL" id="AP025591">
    <property type="protein sequence ID" value="BDG06229.1"/>
    <property type="molecule type" value="Genomic_DNA"/>
</dbReference>
<dbReference type="Pfam" id="PF01588">
    <property type="entry name" value="tRNA_bind"/>
    <property type="match status" value="1"/>
</dbReference>
<keyword evidence="7" id="KW-0963">Cytoplasm</keyword>